<reference evidence="1 2" key="1">
    <citation type="journal article" date="2021" name="J. Hered.">
        <title>A chromosome-level genome assembly of the parasitoid wasp, Cotesia glomerata (Hymenoptera: Braconidae).</title>
        <authorList>
            <person name="Pinto B.J."/>
            <person name="Weis J.J."/>
            <person name="Gamble T."/>
            <person name="Ode P.J."/>
            <person name="Paul R."/>
            <person name="Zaspel J.M."/>
        </authorList>
    </citation>
    <scope>NUCLEOTIDE SEQUENCE [LARGE SCALE GENOMIC DNA]</scope>
    <source>
        <strain evidence="1">CgM1</strain>
    </source>
</reference>
<dbReference type="EMBL" id="JAHXZJ010002982">
    <property type="protein sequence ID" value="KAH0535802.1"/>
    <property type="molecule type" value="Genomic_DNA"/>
</dbReference>
<keyword evidence="2" id="KW-1185">Reference proteome</keyword>
<evidence type="ECO:0000313" key="1">
    <source>
        <dbReference type="EMBL" id="KAH0535802.1"/>
    </source>
</evidence>
<dbReference type="Proteomes" id="UP000826195">
    <property type="component" value="Unassembled WGS sequence"/>
</dbReference>
<proteinExistence type="predicted"/>
<sequence length="83" mass="9527">MEKGKKMLGCEDVYVVDVLGDIYLNTQTLLYLRIPIEAVVYDVFKYFTGCVSRVTSTARMQFREFAGNEANDSFCMHFMHPTA</sequence>
<accession>A0AAV7HZ03</accession>
<organism evidence="1 2">
    <name type="scientific">Cotesia glomerata</name>
    <name type="common">Lepidopteran parasitic wasp</name>
    <name type="synonym">Apanteles glomeratus</name>
    <dbReference type="NCBI Taxonomy" id="32391"/>
    <lineage>
        <taxon>Eukaryota</taxon>
        <taxon>Metazoa</taxon>
        <taxon>Ecdysozoa</taxon>
        <taxon>Arthropoda</taxon>
        <taxon>Hexapoda</taxon>
        <taxon>Insecta</taxon>
        <taxon>Pterygota</taxon>
        <taxon>Neoptera</taxon>
        <taxon>Endopterygota</taxon>
        <taxon>Hymenoptera</taxon>
        <taxon>Apocrita</taxon>
        <taxon>Ichneumonoidea</taxon>
        <taxon>Braconidae</taxon>
        <taxon>Microgastrinae</taxon>
        <taxon>Cotesia</taxon>
    </lineage>
</organism>
<gene>
    <name evidence="1" type="ORF">KQX54_019370</name>
</gene>
<comment type="caution">
    <text evidence="1">The sequence shown here is derived from an EMBL/GenBank/DDBJ whole genome shotgun (WGS) entry which is preliminary data.</text>
</comment>
<protein>
    <submittedName>
        <fullName evidence="1">Uncharacterized protein</fullName>
    </submittedName>
</protein>
<evidence type="ECO:0000313" key="2">
    <source>
        <dbReference type="Proteomes" id="UP000826195"/>
    </source>
</evidence>
<name>A0AAV7HZ03_COTGL</name>
<dbReference type="AlphaFoldDB" id="A0AAV7HZ03"/>